<sequence length="185" mass="20756">MGTLLEKQADTLYHILRLLETEISARCTQINQHDNFRSEDGQISDWAHLTVQAPQHGCTQFYGSWMRKPSPIFACAMAPCPCQYGVLAKEEVEILAQEFRQAIQGFTKMETIWTALAQQHNINPGKQAYALKTASLYSQMHTEGEKKFVDVGGTWPSAGVSLTQHIKSERPDGMIDWDAVVADNN</sequence>
<comment type="caution">
    <text evidence="1">The sequence shown here is derived from an EMBL/GenBank/DDBJ whole genome shotgun (WGS) entry which is preliminary data.</text>
</comment>
<reference evidence="1" key="1">
    <citation type="submission" date="2023-03" db="EMBL/GenBank/DDBJ databases">
        <title>Massive genome expansion in bonnet fungi (Mycena s.s.) driven by repeated elements and novel gene families across ecological guilds.</title>
        <authorList>
            <consortium name="Lawrence Berkeley National Laboratory"/>
            <person name="Harder C.B."/>
            <person name="Miyauchi S."/>
            <person name="Viragh M."/>
            <person name="Kuo A."/>
            <person name="Thoen E."/>
            <person name="Andreopoulos B."/>
            <person name="Lu D."/>
            <person name="Skrede I."/>
            <person name="Drula E."/>
            <person name="Henrissat B."/>
            <person name="Morin E."/>
            <person name="Kohler A."/>
            <person name="Barry K."/>
            <person name="LaButti K."/>
            <person name="Morin E."/>
            <person name="Salamov A."/>
            <person name="Lipzen A."/>
            <person name="Mereny Z."/>
            <person name="Hegedus B."/>
            <person name="Baldrian P."/>
            <person name="Stursova M."/>
            <person name="Weitz H."/>
            <person name="Taylor A."/>
            <person name="Grigoriev I.V."/>
            <person name="Nagy L.G."/>
            <person name="Martin F."/>
            <person name="Kauserud H."/>
        </authorList>
    </citation>
    <scope>NUCLEOTIDE SEQUENCE</scope>
    <source>
        <strain evidence="1">CBHHK188m</strain>
    </source>
</reference>
<name>A0AAD7ILD7_9AGAR</name>
<proteinExistence type="predicted"/>
<gene>
    <name evidence="1" type="ORF">DFH07DRAFT_776566</name>
</gene>
<keyword evidence="2" id="KW-1185">Reference proteome</keyword>
<evidence type="ECO:0000313" key="2">
    <source>
        <dbReference type="Proteomes" id="UP001215280"/>
    </source>
</evidence>
<dbReference type="AlphaFoldDB" id="A0AAD7ILD7"/>
<dbReference type="EMBL" id="JARJLG010000101">
    <property type="protein sequence ID" value="KAJ7745796.1"/>
    <property type="molecule type" value="Genomic_DNA"/>
</dbReference>
<dbReference type="Proteomes" id="UP001215280">
    <property type="component" value="Unassembled WGS sequence"/>
</dbReference>
<evidence type="ECO:0000313" key="1">
    <source>
        <dbReference type="EMBL" id="KAJ7745796.1"/>
    </source>
</evidence>
<organism evidence="1 2">
    <name type="scientific">Mycena maculata</name>
    <dbReference type="NCBI Taxonomy" id="230809"/>
    <lineage>
        <taxon>Eukaryota</taxon>
        <taxon>Fungi</taxon>
        <taxon>Dikarya</taxon>
        <taxon>Basidiomycota</taxon>
        <taxon>Agaricomycotina</taxon>
        <taxon>Agaricomycetes</taxon>
        <taxon>Agaricomycetidae</taxon>
        <taxon>Agaricales</taxon>
        <taxon>Marasmiineae</taxon>
        <taxon>Mycenaceae</taxon>
        <taxon>Mycena</taxon>
    </lineage>
</organism>
<protein>
    <submittedName>
        <fullName evidence="1">Uncharacterized protein</fullName>
    </submittedName>
</protein>
<accession>A0AAD7ILD7</accession>